<accession>A0AAD4MKM9</accession>
<dbReference type="GO" id="GO:0046961">
    <property type="term" value="F:proton-transporting ATPase activity, rotational mechanism"/>
    <property type="evidence" value="ECO:0007669"/>
    <property type="project" value="InterPro"/>
</dbReference>
<name>A0AAD4MKM9_9BILA</name>
<dbReference type="GO" id="GO:0016471">
    <property type="term" value="C:vacuolar proton-transporting V-type ATPase complex"/>
    <property type="evidence" value="ECO:0007669"/>
    <property type="project" value="InterPro"/>
</dbReference>
<sequence>MPSHCRRRRENANVNAVGVGVTANYGVRLLFEAEQKAAQKAEDARKRRKEKLRRARHEAKIEVDLLKQVTQLIQPKFLCARNSEIVGTA</sequence>
<keyword evidence="7" id="KW-1185">Reference proteome</keyword>
<dbReference type="Proteomes" id="UP001201812">
    <property type="component" value="Unassembled WGS sequence"/>
</dbReference>
<organism evidence="6 7">
    <name type="scientific">Ditylenchus destructor</name>
    <dbReference type="NCBI Taxonomy" id="166010"/>
    <lineage>
        <taxon>Eukaryota</taxon>
        <taxon>Metazoa</taxon>
        <taxon>Ecdysozoa</taxon>
        <taxon>Nematoda</taxon>
        <taxon>Chromadorea</taxon>
        <taxon>Rhabditida</taxon>
        <taxon>Tylenchina</taxon>
        <taxon>Tylenchomorpha</taxon>
        <taxon>Sphaerularioidea</taxon>
        <taxon>Anguinidae</taxon>
        <taxon>Anguininae</taxon>
        <taxon>Ditylenchus</taxon>
    </lineage>
</organism>
<gene>
    <name evidence="6" type="ORF">DdX_18211</name>
</gene>
<comment type="similarity">
    <text evidence="1">Belongs to the V-ATPase G subunit family.</text>
</comment>
<dbReference type="Gene3D" id="1.20.5.2950">
    <property type="match status" value="1"/>
</dbReference>
<keyword evidence="4" id="KW-0406">Ion transport</keyword>
<feature type="coiled-coil region" evidence="5">
    <location>
        <begin position="34"/>
        <end position="69"/>
    </location>
</feature>
<dbReference type="InterPro" id="IPR005124">
    <property type="entry name" value="V-ATPase_G"/>
</dbReference>
<evidence type="ECO:0000313" key="6">
    <source>
        <dbReference type="EMBL" id="KAI1697902.1"/>
    </source>
</evidence>
<dbReference type="AlphaFoldDB" id="A0AAD4MKM9"/>
<evidence type="ECO:0000256" key="4">
    <source>
        <dbReference type="ARBA" id="ARBA00023065"/>
    </source>
</evidence>
<dbReference type="EMBL" id="JAKKPZ010000244">
    <property type="protein sequence ID" value="KAI1697902.1"/>
    <property type="molecule type" value="Genomic_DNA"/>
</dbReference>
<proteinExistence type="inferred from homology"/>
<evidence type="ECO:0000256" key="1">
    <source>
        <dbReference type="ARBA" id="ARBA00010066"/>
    </source>
</evidence>
<comment type="caution">
    <text evidence="6">The sequence shown here is derived from an EMBL/GenBank/DDBJ whole genome shotgun (WGS) entry which is preliminary data.</text>
</comment>
<evidence type="ECO:0000313" key="7">
    <source>
        <dbReference type="Proteomes" id="UP001201812"/>
    </source>
</evidence>
<dbReference type="Pfam" id="PF03179">
    <property type="entry name" value="V-ATPase_G"/>
    <property type="match status" value="1"/>
</dbReference>
<reference evidence="6" key="1">
    <citation type="submission" date="2022-01" db="EMBL/GenBank/DDBJ databases">
        <title>Genome Sequence Resource for Two Populations of Ditylenchus destructor, the Migratory Endoparasitic Phytonematode.</title>
        <authorList>
            <person name="Zhang H."/>
            <person name="Lin R."/>
            <person name="Xie B."/>
        </authorList>
    </citation>
    <scope>NUCLEOTIDE SEQUENCE</scope>
    <source>
        <strain evidence="6">BazhouSP</strain>
    </source>
</reference>
<protein>
    <submittedName>
        <fullName evidence="6">Vacuolar (H+)-ATPase G subunit domain-containing protein</fullName>
    </submittedName>
</protein>
<evidence type="ECO:0000256" key="2">
    <source>
        <dbReference type="ARBA" id="ARBA00022448"/>
    </source>
</evidence>
<evidence type="ECO:0000256" key="3">
    <source>
        <dbReference type="ARBA" id="ARBA00022781"/>
    </source>
</evidence>
<keyword evidence="2" id="KW-0813">Transport</keyword>
<keyword evidence="5" id="KW-0175">Coiled coil</keyword>
<evidence type="ECO:0000256" key="5">
    <source>
        <dbReference type="SAM" id="Coils"/>
    </source>
</evidence>
<keyword evidence="3" id="KW-0375">Hydrogen ion transport</keyword>